<sequence length="200" mass="22661">MIDTVKVTYFKRAIGIVCLILIFCIGFGFGQMGKNSQDSSETKVSTTNKSDDKRLNESLVKKFLIAYYTKKDLEENRQRYKEYMTEGLYNATVSEENKAQSQTYKGYIINYAFESAQIYIDHINHQVICKVIYTNDLLKEKNNSEGGQKGVVNHTTIQLDYAKVHGNFLVNHMSTLLLTDSSDLTESEAAYGAITPSETD</sequence>
<comment type="caution">
    <text evidence="2">The sequence shown here is derived from an EMBL/GenBank/DDBJ whole genome shotgun (WGS) entry which is preliminary data.</text>
</comment>
<evidence type="ECO:0000256" key="1">
    <source>
        <dbReference type="SAM" id="Phobius"/>
    </source>
</evidence>
<evidence type="ECO:0008006" key="4">
    <source>
        <dbReference type="Google" id="ProtNLM"/>
    </source>
</evidence>
<keyword evidence="1" id="KW-1133">Transmembrane helix</keyword>
<keyword evidence="1" id="KW-0472">Membrane</keyword>
<evidence type="ECO:0000313" key="2">
    <source>
        <dbReference type="EMBL" id="NGL84649.1"/>
    </source>
</evidence>
<feature type="transmembrane region" description="Helical" evidence="1">
    <location>
        <begin position="12"/>
        <end position="30"/>
    </location>
</feature>
<name>A0A6M1KPD8_9STRE</name>
<reference evidence="2 3" key="1">
    <citation type="submission" date="2020-02" db="EMBL/GenBank/DDBJ databases">
        <title>M-like protein SrM is not crucial to the virulence of a novel isolate of Streptococcus equi subsp. ruminatorum from Macaca mulatta.</title>
        <authorList>
            <person name="Guo G."/>
            <person name="Cheng L."/>
            <person name="Zhang W."/>
        </authorList>
    </citation>
    <scope>NUCLEOTIDE SEQUENCE [LARGE SCALE GENOMIC DNA]</scope>
    <source>
        <strain evidence="2 3">FJ1804</strain>
    </source>
</reference>
<gene>
    <name evidence="2" type="ORF">G5B50_07710</name>
</gene>
<dbReference type="EMBL" id="JAAKFZ010000021">
    <property type="protein sequence ID" value="NGL84649.1"/>
    <property type="molecule type" value="Genomic_DNA"/>
</dbReference>
<accession>A0A6M1KPD8</accession>
<dbReference type="AlphaFoldDB" id="A0A6M1KPD8"/>
<keyword evidence="1" id="KW-0812">Transmembrane</keyword>
<dbReference type="Proteomes" id="UP000479499">
    <property type="component" value="Unassembled WGS sequence"/>
</dbReference>
<proteinExistence type="predicted"/>
<evidence type="ECO:0000313" key="3">
    <source>
        <dbReference type="Proteomes" id="UP000479499"/>
    </source>
</evidence>
<dbReference type="RefSeq" id="WP_164336666.1">
    <property type="nucleotide sequence ID" value="NZ_JAAKFZ010000021.1"/>
</dbReference>
<organism evidence="2 3">
    <name type="scientific">Streptococcus equi subsp. ruminatorum</name>
    <dbReference type="NCBI Taxonomy" id="254358"/>
    <lineage>
        <taxon>Bacteria</taxon>
        <taxon>Bacillati</taxon>
        <taxon>Bacillota</taxon>
        <taxon>Bacilli</taxon>
        <taxon>Lactobacillales</taxon>
        <taxon>Streptococcaceae</taxon>
        <taxon>Streptococcus</taxon>
    </lineage>
</organism>
<protein>
    <recommendedName>
        <fullName evidence="4">Parvulin-like peptidyl-prolyl isomerase</fullName>
    </recommendedName>
</protein>